<dbReference type="SMART" id="SM00357">
    <property type="entry name" value="CSP"/>
    <property type="match status" value="1"/>
</dbReference>
<keyword evidence="2" id="KW-0963">Cytoplasm</keyword>
<evidence type="ECO:0000256" key="1">
    <source>
        <dbReference type="ARBA" id="ARBA00004496"/>
    </source>
</evidence>
<dbReference type="SUPFAM" id="SSF50249">
    <property type="entry name" value="Nucleic acid-binding proteins"/>
    <property type="match status" value="1"/>
</dbReference>
<accession>A0A2M7E7I2</accession>
<gene>
    <name evidence="4" type="ORF">COS11_06110</name>
</gene>
<name>A0A2M7E7I2_9BACT</name>
<comment type="caution">
    <text evidence="4">The sequence shown here is derived from an EMBL/GenBank/DDBJ whole genome shotgun (WGS) entry which is preliminary data.</text>
</comment>
<dbReference type="EMBL" id="PETL01000292">
    <property type="protein sequence ID" value="PIV63689.1"/>
    <property type="molecule type" value="Genomic_DNA"/>
</dbReference>
<comment type="subcellular location">
    <subcellularLocation>
        <location evidence="1">Cytoplasm</location>
    </subcellularLocation>
</comment>
<dbReference type="FunFam" id="2.40.50.140:FF:000006">
    <property type="entry name" value="Cold shock protein CspC"/>
    <property type="match status" value="1"/>
</dbReference>
<organism evidence="4 5">
    <name type="scientific">bacterium (Candidatus Ratteibacteria) CG01_land_8_20_14_3_00_40_19</name>
    <dbReference type="NCBI Taxonomy" id="2014290"/>
    <lineage>
        <taxon>Bacteria</taxon>
        <taxon>Candidatus Ratteibacteria</taxon>
    </lineage>
</organism>
<evidence type="ECO:0000259" key="3">
    <source>
        <dbReference type="PROSITE" id="PS51857"/>
    </source>
</evidence>
<feature type="domain" description="CSD" evidence="3">
    <location>
        <begin position="1"/>
        <end position="66"/>
    </location>
</feature>
<dbReference type="InterPro" id="IPR050181">
    <property type="entry name" value="Cold_shock_domain"/>
</dbReference>
<dbReference type="InterPro" id="IPR012156">
    <property type="entry name" value="Cold_shock_CspA"/>
</dbReference>
<evidence type="ECO:0000256" key="2">
    <source>
        <dbReference type="ARBA" id="ARBA00022490"/>
    </source>
</evidence>
<sequence>MAKGTVKWFNDKKGYGFITPDDGGEDCFVHYTSVEGDGFKTLQEGDKVEFEVTQGKKGQEASKVRKV</sequence>
<dbReference type="GO" id="GO:0003676">
    <property type="term" value="F:nucleic acid binding"/>
    <property type="evidence" value="ECO:0007669"/>
    <property type="project" value="InterPro"/>
</dbReference>
<dbReference type="Proteomes" id="UP000228886">
    <property type="component" value="Unassembled WGS sequence"/>
</dbReference>
<dbReference type="InterPro" id="IPR002059">
    <property type="entry name" value="CSP_DNA-bd"/>
</dbReference>
<dbReference type="InterPro" id="IPR012340">
    <property type="entry name" value="NA-bd_OB-fold"/>
</dbReference>
<dbReference type="InterPro" id="IPR011129">
    <property type="entry name" value="CSD"/>
</dbReference>
<evidence type="ECO:0000313" key="4">
    <source>
        <dbReference type="EMBL" id="PIV63689.1"/>
    </source>
</evidence>
<dbReference type="AlphaFoldDB" id="A0A2M7E7I2"/>
<reference evidence="5" key="1">
    <citation type="submission" date="2017-09" db="EMBL/GenBank/DDBJ databases">
        <title>Depth-based differentiation of microbial function through sediment-hosted aquifers and enrichment of novel symbionts in the deep terrestrial subsurface.</title>
        <authorList>
            <person name="Probst A.J."/>
            <person name="Ladd B."/>
            <person name="Jarett J.K."/>
            <person name="Geller-Mcgrath D.E."/>
            <person name="Sieber C.M.K."/>
            <person name="Emerson J.B."/>
            <person name="Anantharaman K."/>
            <person name="Thomas B.C."/>
            <person name="Malmstrom R."/>
            <person name="Stieglmeier M."/>
            <person name="Klingl A."/>
            <person name="Woyke T."/>
            <person name="Ryan C.M."/>
            <person name="Banfield J.F."/>
        </authorList>
    </citation>
    <scope>NUCLEOTIDE SEQUENCE [LARGE SCALE GENOMIC DNA]</scope>
</reference>
<dbReference type="PROSITE" id="PS51857">
    <property type="entry name" value="CSD_2"/>
    <property type="match status" value="1"/>
</dbReference>
<protein>
    <submittedName>
        <fullName evidence="4">Cold-shock protein</fullName>
    </submittedName>
</protein>
<dbReference type="Gene3D" id="2.40.50.140">
    <property type="entry name" value="Nucleic acid-binding proteins"/>
    <property type="match status" value="1"/>
</dbReference>
<dbReference type="CDD" id="cd04458">
    <property type="entry name" value="CSP_CDS"/>
    <property type="match status" value="1"/>
</dbReference>
<evidence type="ECO:0000313" key="5">
    <source>
        <dbReference type="Proteomes" id="UP000228886"/>
    </source>
</evidence>
<proteinExistence type="predicted"/>
<dbReference type="PRINTS" id="PR00050">
    <property type="entry name" value="COLDSHOCK"/>
</dbReference>
<dbReference type="GO" id="GO:0005737">
    <property type="term" value="C:cytoplasm"/>
    <property type="evidence" value="ECO:0007669"/>
    <property type="project" value="UniProtKB-SubCell"/>
</dbReference>
<dbReference type="Pfam" id="PF00313">
    <property type="entry name" value="CSD"/>
    <property type="match status" value="1"/>
</dbReference>
<dbReference type="PIRSF" id="PIRSF002599">
    <property type="entry name" value="Cold_shock_A"/>
    <property type="match status" value="1"/>
</dbReference>
<dbReference type="PANTHER" id="PTHR11544">
    <property type="entry name" value="COLD SHOCK DOMAIN CONTAINING PROTEINS"/>
    <property type="match status" value="1"/>
</dbReference>